<keyword evidence="18" id="KW-1185">Reference proteome</keyword>
<feature type="active site" description="Proton donor/acceptor" evidence="13">
    <location>
        <position position="340"/>
    </location>
</feature>
<comment type="pathway">
    <text evidence="12">Glycan biosynthesis.</text>
</comment>
<keyword evidence="11 13" id="KW-0961">Cell wall biogenesis/degradation</keyword>
<dbReference type="UniPathway" id="UPA00219"/>
<dbReference type="Gene3D" id="2.60.40.3780">
    <property type="match status" value="1"/>
</dbReference>
<evidence type="ECO:0000256" key="2">
    <source>
        <dbReference type="ARBA" id="ARBA00022475"/>
    </source>
</evidence>
<dbReference type="InterPro" id="IPR041280">
    <property type="entry name" value="Big_10"/>
</dbReference>
<dbReference type="AlphaFoldDB" id="A0A2T0R8I1"/>
<evidence type="ECO:0000256" key="12">
    <source>
        <dbReference type="ARBA" id="ARBA00060592"/>
    </source>
</evidence>
<feature type="chain" id="PRO_5038852152" evidence="15">
    <location>
        <begin position="31"/>
        <end position="412"/>
    </location>
</feature>
<comment type="caution">
    <text evidence="17">The sequence shown here is derived from an EMBL/GenBank/DDBJ whole genome shotgun (WGS) entry which is preliminary data.</text>
</comment>
<evidence type="ECO:0000259" key="16">
    <source>
        <dbReference type="PROSITE" id="PS52029"/>
    </source>
</evidence>
<dbReference type="Gene3D" id="2.60.40.3710">
    <property type="match status" value="1"/>
</dbReference>
<dbReference type="Pfam" id="PF03734">
    <property type="entry name" value="YkuD"/>
    <property type="match status" value="1"/>
</dbReference>
<dbReference type="Gene3D" id="2.40.440.10">
    <property type="entry name" value="L,D-transpeptidase catalytic domain-like"/>
    <property type="match status" value="1"/>
</dbReference>
<evidence type="ECO:0000256" key="9">
    <source>
        <dbReference type="ARBA" id="ARBA00023288"/>
    </source>
</evidence>
<keyword evidence="10" id="KW-0012">Acyltransferase</keyword>
<evidence type="ECO:0000256" key="11">
    <source>
        <dbReference type="ARBA" id="ARBA00023316"/>
    </source>
</evidence>
<evidence type="ECO:0000256" key="10">
    <source>
        <dbReference type="ARBA" id="ARBA00023315"/>
    </source>
</evidence>
<feature type="signal peptide" evidence="15">
    <location>
        <begin position="1"/>
        <end position="30"/>
    </location>
</feature>
<dbReference type="GO" id="GO:0005576">
    <property type="term" value="C:extracellular region"/>
    <property type="evidence" value="ECO:0007669"/>
    <property type="project" value="TreeGrafter"/>
</dbReference>
<protein>
    <submittedName>
        <fullName evidence="17">Lipoprotein-anchoring transpeptidase ErfK/SrfK</fullName>
    </submittedName>
</protein>
<dbReference type="Pfam" id="PF17964">
    <property type="entry name" value="Big_10"/>
    <property type="match status" value="1"/>
</dbReference>
<evidence type="ECO:0000256" key="13">
    <source>
        <dbReference type="PROSITE-ProRule" id="PRU01373"/>
    </source>
</evidence>
<organism evidence="17 18">
    <name type="scientific">Kineococcus rhizosphaerae</name>
    <dbReference type="NCBI Taxonomy" id="559628"/>
    <lineage>
        <taxon>Bacteria</taxon>
        <taxon>Bacillati</taxon>
        <taxon>Actinomycetota</taxon>
        <taxon>Actinomycetes</taxon>
        <taxon>Kineosporiales</taxon>
        <taxon>Kineosporiaceae</taxon>
        <taxon>Kineococcus</taxon>
    </lineage>
</organism>
<keyword evidence="4 15" id="KW-0732">Signal</keyword>
<dbReference type="GO" id="GO:0071972">
    <property type="term" value="F:peptidoglycan L,D-transpeptidase activity"/>
    <property type="evidence" value="ECO:0007669"/>
    <property type="project" value="TreeGrafter"/>
</dbReference>
<evidence type="ECO:0000256" key="5">
    <source>
        <dbReference type="ARBA" id="ARBA00022960"/>
    </source>
</evidence>
<dbReference type="InterPro" id="IPR005490">
    <property type="entry name" value="LD_TPept_cat_dom"/>
</dbReference>
<evidence type="ECO:0000256" key="8">
    <source>
        <dbReference type="ARBA" id="ARBA00023139"/>
    </source>
</evidence>
<keyword evidence="6 13" id="KW-0573">Peptidoglycan synthesis</keyword>
<feature type="region of interest" description="Disordered" evidence="14">
    <location>
        <begin position="35"/>
        <end position="57"/>
    </location>
</feature>
<dbReference type="CDD" id="cd16913">
    <property type="entry name" value="YkuD_like"/>
    <property type="match status" value="1"/>
</dbReference>
<name>A0A2T0R8I1_9ACTN</name>
<dbReference type="EMBL" id="PVZF01000002">
    <property type="protein sequence ID" value="PRY17476.1"/>
    <property type="molecule type" value="Genomic_DNA"/>
</dbReference>
<dbReference type="PANTHER" id="PTHR30582:SF2">
    <property type="entry name" value="L,D-TRANSPEPTIDASE YCIB-RELATED"/>
    <property type="match status" value="1"/>
</dbReference>
<dbReference type="InterPro" id="IPR050979">
    <property type="entry name" value="LD-transpeptidase"/>
</dbReference>
<keyword evidence="9 17" id="KW-0449">Lipoprotein</keyword>
<feature type="domain" description="L,D-TPase catalytic" evidence="16">
    <location>
        <begin position="253"/>
        <end position="382"/>
    </location>
</feature>
<accession>A0A2T0R8I1</accession>
<dbReference type="SUPFAM" id="SSF141523">
    <property type="entry name" value="L,D-transpeptidase catalytic domain-like"/>
    <property type="match status" value="1"/>
</dbReference>
<gene>
    <name evidence="17" type="ORF">CLV37_102439</name>
</gene>
<dbReference type="InterPro" id="IPR038063">
    <property type="entry name" value="Transpep_catalytic_dom"/>
</dbReference>
<dbReference type="Proteomes" id="UP000238083">
    <property type="component" value="Unassembled WGS sequence"/>
</dbReference>
<evidence type="ECO:0000256" key="4">
    <source>
        <dbReference type="ARBA" id="ARBA00022729"/>
    </source>
</evidence>
<sequence length="412" mass="42312">MVMSSGPSSALRRRTLVGALLAAAAVPVVAGCQSKSGAAGPGAGTGSPSASPSATPATITVSPANAAVDVRPDAPVTVSAADGTLTDVKVTAADGTVLDGALDAAGTTWTSSATLSTATAYTVHAVAANVAGTATTQDSTLTTLTPAATAFPSVSPLTGKEVGVGMPVIVTFDSPVAKDRRAVVEQHLVVTASPNPVEGSWSWQSDSKVEFRPAQYWPAHSAVHVDVDLGGVEVAPGVWGKTRDIDFTIGSAMVSTVDIAAHTLTVTRDGEVLKTIPVTLGQSGSGGKFVTRSGTKVIMSLEASRQMNSETTGIGQNDPNYYNVNVKYAMRVTNSGEFLHAAPWSVGSQGRANVSHGCTGMSTENAKWMFDHSKMGDVVVYTGSDRTIEPGNGFNVWNQTYQQWQQGSALTA</sequence>
<proteinExistence type="predicted"/>
<evidence type="ECO:0000256" key="14">
    <source>
        <dbReference type="SAM" id="MobiDB-lite"/>
    </source>
</evidence>
<dbReference type="PROSITE" id="PS52029">
    <property type="entry name" value="LD_TPASE"/>
    <property type="match status" value="1"/>
</dbReference>
<dbReference type="GO" id="GO:0018104">
    <property type="term" value="P:peptidoglycan-protein cross-linking"/>
    <property type="evidence" value="ECO:0007669"/>
    <property type="project" value="TreeGrafter"/>
</dbReference>
<evidence type="ECO:0000256" key="3">
    <source>
        <dbReference type="ARBA" id="ARBA00022679"/>
    </source>
</evidence>
<dbReference type="GO" id="GO:0071555">
    <property type="term" value="P:cell wall organization"/>
    <property type="evidence" value="ECO:0007669"/>
    <property type="project" value="UniProtKB-UniRule"/>
</dbReference>
<dbReference type="CDD" id="cd13432">
    <property type="entry name" value="LDT_IgD_like_2"/>
    <property type="match status" value="1"/>
</dbReference>
<dbReference type="GO" id="GO:0016746">
    <property type="term" value="F:acyltransferase activity"/>
    <property type="evidence" value="ECO:0007669"/>
    <property type="project" value="UniProtKB-KW"/>
</dbReference>
<evidence type="ECO:0000313" key="17">
    <source>
        <dbReference type="EMBL" id="PRY17476.1"/>
    </source>
</evidence>
<evidence type="ECO:0000313" key="18">
    <source>
        <dbReference type="Proteomes" id="UP000238083"/>
    </source>
</evidence>
<dbReference type="PANTHER" id="PTHR30582">
    <property type="entry name" value="L,D-TRANSPEPTIDASE"/>
    <property type="match status" value="1"/>
</dbReference>
<keyword evidence="8" id="KW-0564">Palmitate</keyword>
<keyword evidence="5 13" id="KW-0133">Cell shape</keyword>
<dbReference type="GO" id="GO:0008360">
    <property type="term" value="P:regulation of cell shape"/>
    <property type="evidence" value="ECO:0007669"/>
    <property type="project" value="UniProtKB-UniRule"/>
</dbReference>
<evidence type="ECO:0000256" key="6">
    <source>
        <dbReference type="ARBA" id="ARBA00022984"/>
    </source>
</evidence>
<feature type="active site" description="Nucleophile" evidence="13">
    <location>
        <position position="358"/>
    </location>
</feature>
<comment type="pathway">
    <text evidence="1 13">Cell wall biogenesis; peptidoglycan biosynthesis.</text>
</comment>
<evidence type="ECO:0000256" key="15">
    <source>
        <dbReference type="SAM" id="SignalP"/>
    </source>
</evidence>
<feature type="compositionally biased region" description="Low complexity" evidence="14">
    <location>
        <begin position="46"/>
        <end position="57"/>
    </location>
</feature>
<evidence type="ECO:0000256" key="7">
    <source>
        <dbReference type="ARBA" id="ARBA00023136"/>
    </source>
</evidence>
<keyword evidence="7" id="KW-0472">Membrane</keyword>
<dbReference type="FunFam" id="2.40.440.10:FF:000005">
    <property type="entry name" value="L,D-transpeptidase 2"/>
    <property type="match status" value="1"/>
</dbReference>
<reference evidence="17 18" key="1">
    <citation type="submission" date="2018-03" db="EMBL/GenBank/DDBJ databases">
        <title>Genomic Encyclopedia of Archaeal and Bacterial Type Strains, Phase II (KMG-II): from individual species to whole genera.</title>
        <authorList>
            <person name="Goeker M."/>
        </authorList>
    </citation>
    <scope>NUCLEOTIDE SEQUENCE [LARGE SCALE GENOMIC DNA]</scope>
    <source>
        <strain evidence="17 18">DSM 19711</strain>
    </source>
</reference>
<evidence type="ECO:0000256" key="1">
    <source>
        <dbReference type="ARBA" id="ARBA00004752"/>
    </source>
</evidence>
<keyword evidence="3" id="KW-0808">Transferase</keyword>
<keyword evidence="2" id="KW-1003">Cell membrane</keyword>